<dbReference type="GO" id="GO:0004499">
    <property type="term" value="F:N,N-dimethylaniline monooxygenase activity"/>
    <property type="evidence" value="ECO:0007669"/>
    <property type="project" value="InterPro"/>
</dbReference>
<keyword evidence="2" id="KW-0274">FAD</keyword>
<dbReference type="Gene3D" id="3.50.50.60">
    <property type="entry name" value="FAD/NAD(P)-binding domain"/>
    <property type="match status" value="1"/>
</dbReference>
<feature type="region of interest" description="Disordered" evidence="4">
    <location>
        <begin position="163"/>
        <end position="185"/>
    </location>
</feature>
<evidence type="ECO:0000256" key="3">
    <source>
        <dbReference type="ARBA" id="ARBA00023002"/>
    </source>
</evidence>
<dbReference type="Pfam" id="PF00743">
    <property type="entry name" value="FMO-like"/>
    <property type="match status" value="1"/>
</dbReference>
<dbReference type="AlphaFoldDB" id="A0A179G223"/>
<dbReference type="InterPro" id="IPR036188">
    <property type="entry name" value="FAD/NAD-bd_sf"/>
</dbReference>
<dbReference type="GO" id="GO:0050661">
    <property type="term" value="F:NADP binding"/>
    <property type="evidence" value="ECO:0007669"/>
    <property type="project" value="InterPro"/>
</dbReference>
<dbReference type="EMBL" id="LSBJ02000001">
    <property type="protein sequence ID" value="OAQ71935.1"/>
    <property type="molecule type" value="Genomic_DNA"/>
</dbReference>
<comment type="caution">
    <text evidence="5">The sequence shown here is derived from an EMBL/GenBank/DDBJ whole genome shotgun (WGS) entry which is preliminary data.</text>
</comment>
<sequence>MGSTTEPHVVNLPQLSCGDAATLSGDDLFTIVESWIRDFDEVLKAGNWNSLQLLIHQEAWMRDLLGLSWDFRTLSGQDKILQYFQQNLRSSGLQNLRLRSSGAFQPKLKQLPSVEWVEAMFDFQTAVGLGSGILRLVKEASDWKLFMISFMLQKLKTFDETTHFNRPHGGNNSLDETGNWQERRQRQTQFLDKDPAVVVIGAGQSGLDVGARLGQLGVSTLIVDKNDRIGDNWRNRYRTLVTHDPVQYTHMPYIPFPCSWPMFTPKDKLADWFEAYASLMELNVWMKTTIEAASFDDATGTWTLILRRGDGSTRTLHPRHIVFATGHSGEALVPSFPDQDKFKGTIYHTSAHNDASHHPEVAGKKVVVVGTGNSGHDICQNYYENGADVTMLQRSGTYVITAKKGVFMLHAGLYDETGPPTEDADIYGQSMPIPVAFNLSSLLTKSIATTDKNILEGLAKAGFELDFGPQGAGILRKYLTRGGGYYIDVGCSQLIADGKVKVRQSRDGIRAFEEDGLILADGTKLLAEIVVLATGYDNMRTSARKIFGNRVADRLYDVWDLNDEGELNAMWRYSGHPGFWYMGGNLALCRIYSLLLGLQIKACEEGLYVTPETGST</sequence>
<gene>
    <name evidence="5" type="ORF">VFPPC_00012</name>
</gene>
<keyword evidence="3" id="KW-0560">Oxidoreductase</keyword>
<dbReference type="PANTHER" id="PTHR43539:SF24">
    <property type="entry name" value="FAD_NAD(P)-BINDING DOMAIN-CONTAINING PROTEIN-RELATED"/>
    <property type="match status" value="1"/>
</dbReference>
<dbReference type="GeneID" id="28844109"/>
<dbReference type="OrthoDB" id="74360at2759"/>
<proteinExistence type="predicted"/>
<accession>A0A179G223</accession>
<keyword evidence="6" id="KW-1185">Reference proteome</keyword>
<dbReference type="Proteomes" id="UP000078397">
    <property type="component" value="Unassembled WGS sequence"/>
</dbReference>
<reference evidence="5 6" key="1">
    <citation type="journal article" date="2016" name="PLoS Pathog.">
        <title>Biosynthesis of antibiotic leucinostatins in bio-control fungus Purpureocillium lilacinum and their inhibition on phytophthora revealed by genome mining.</title>
        <authorList>
            <person name="Wang G."/>
            <person name="Liu Z."/>
            <person name="Lin R."/>
            <person name="Li E."/>
            <person name="Mao Z."/>
            <person name="Ling J."/>
            <person name="Yang Y."/>
            <person name="Yin W.B."/>
            <person name="Xie B."/>
        </authorList>
    </citation>
    <scope>NUCLEOTIDE SEQUENCE [LARGE SCALE GENOMIC DNA]</scope>
    <source>
        <strain evidence="5">170</strain>
    </source>
</reference>
<dbReference type="InterPro" id="IPR020946">
    <property type="entry name" value="Flavin_mOase-like"/>
</dbReference>
<dbReference type="PANTHER" id="PTHR43539">
    <property type="entry name" value="FLAVIN-BINDING MONOOXYGENASE-LIKE PROTEIN (AFU_ORTHOLOGUE AFUA_4G09220)"/>
    <property type="match status" value="1"/>
</dbReference>
<dbReference type="KEGG" id="pchm:VFPPC_00012"/>
<dbReference type="PRINTS" id="PR00411">
    <property type="entry name" value="PNDRDTASEI"/>
</dbReference>
<protein>
    <submittedName>
        <fullName evidence="5">FAD dependent oxidoreductase</fullName>
    </submittedName>
</protein>
<evidence type="ECO:0000256" key="4">
    <source>
        <dbReference type="SAM" id="MobiDB-lite"/>
    </source>
</evidence>
<evidence type="ECO:0000313" key="5">
    <source>
        <dbReference type="EMBL" id="OAQ71935.1"/>
    </source>
</evidence>
<organism evidence="5 6">
    <name type="scientific">Pochonia chlamydosporia 170</name>
    <dbReference type="NCBI Taxonomy" id="1380566"/>
    <lineage>
        <taxon>Eukaryota</taxon>
        <taxon>Fungi</taxon>
        <taxon>Dikarya</taxon>
        <taxon>Ascomycota</taxon>
        <taxon>Pezizomycotina</taxon>
        <taxon>Sordariomycetes</taxon>
        <taxon>Hypocreomycetidae</taxon>
        <taxon>Hypocreales</taxon>
        <taxon>Clavicipitaceae</taxon>
        <taxon>Pochonia</taxon>
    </lineage>
</organism>
<keyword evidence="1" id="KW-0285">Flavoprotein</keyword>
<name>A0A179G223_METCM</name>
<feature type="compositionally biased region" description="Polar residues" evidence="4">
    <location>
        <begin position="170"/>
        <end position="180"/>
    </location>
</feature>
<evidence type="ECO:0000313" key="6">
    <source>
        <dbReference type="Proteomes" id="UP000078397"/>
    </source>
</evidence>
<dbReference type="RefSeq" id="XP_018148018.1">
    <property type="nucleotide sequence ID" value="XM_018280115.1"/>
</dbReference>
<dbReference type="SUPFAM" id="SSF51905">
    <property type="entry name" value="FAD/NAD(P)-binding domain"/>
    <property type="match status" value="2"/>
</dbReference>
<evidence type="ECO:0000256" key="1">
    <source>
        <dbReference type="ARBA" id="ARBA00022630"/>
    </source>
</evidence>
<dbReference type="GO" id="GO:0050660">
    <property type="term" value="F:flavin adenine dinucleotide binding"/>
    <property type="evidence" value="ECO:0007669"/>
    <property type="project" value="InterPro"/>
</dbReference>
<dbReference type="InterPro" id="IPR050982">
    <property type="entry name" value="Auxin_biosynth/cation_transpt"/>
</dbReference>
<evidence type="ECO:0000256" key="2">
    <source>
        <dbReference type="ARBA" id="ARBA00022827"/>
    </source>
</evidence>